<dbReference type="InterPro" id="IPR029044">
    <property type="entry name" value="Nucleotide-diphossugar_trans"/>
</dbReference>
<dbReference type="AlphaFoldDB" id="A0A0D6P5I8"/>
<comment type="caution">
    <text evidence="2">The sequence shown here is derived from an EMBL/GenBank/DDBJ whole genome shotgun (WGS) entry which is preliminary data.</text>
</comment>
<dbReference type="GO" id="GO:0016740">
    <property type="term" value="F:transferase activity"/>
    <property type="evidence" value="ECO:0007669"/>
    <property type="project" value="UniProtKB-KW"/>
</dbReference>
<protein>
    <submittedName>
        <fullName evidence="2">Bifunctional glycosyltransferase forming alpha-glycosyl and beta-glycosyl linkages protein</fullName>
    </submittedName>
</protein>
<reference evidence="2 3" key="1">
    <citation type="submission" date="2012-11" db="EMBL/GenBank/DDBJ databases">
        <title>Whole genome sequence of Acidisphaera rubrifaciens HS-AP3.</title>
        <authorList>
            <person name="Azuma Y."/>
            <person name="Higashiura N."/>
            <person name="Hirakawa H."/>
            <person name="Matsushita K."/>
        </authorList>
    </citation>
    <scope>NUCLEOTIDE SEQUENCE [LARGE SCALE GENOMIC DNA]</scope>
    <source>
        <strain evidence="2 3">HS-AP3</strain>
    </source>
</reference>
<dbReference type="PANTHER" id="PTHR43179:SF7">
    <property type="entry name" value="RHAMNOSYLTRANSFERASE WBBL"/>
    <property type="match status" value="1"/>
</dbReference>
<dbReference type="Proteomes" id="UP000032680">
    <property type="component" value="Unassembled WGS sequence"/>
</dbReference>
<accession>A0A0D6P5I8</accession>
<keyword evidence="2" id="KW-0808">Transferase</keyword>
<proteinExistence type="predicted"/>
<evidence type="ECO:0000313" key="2">
    <source>
        <dbReference type="EMBL" id="GAN77040.1"/>
    </source>
</evidence>
<name>A0A0D6P5I8_9PROT</name>
<keyword evidence="3" id="KW-1185">Reference proteome</keyword>
<evidence type="ECO:0000313" key="3">
    <source>
        <dbReference type="Proteomes" id="UP000032680"/>
    </source>
</evidence>
<dbReference type="EMBL" id="BANB01000220">
    <property type="protein sequence ID" value="GAN77040.1"/>
    <property type="molecule type" value="Genomic_DNA"/>
</dbReference>
<organism evidence="2 3">
    <name type="scientific">Acidisphaera rubrifaciens HS-AP3</name>
    <dbReference type="NCBI Taxonomy" id="1231350"/>
    <lineage>
        <taxon>Bacteria</taxon>
        <taxon>Pseudomonadati</taxon>
        <taxon>Pseudomonadota</taxon>
        <taxon>Alphaproteobacteria</taxon>
        <taxon>Acetobacterales</taxon>
        <taxon>Acetobacteraceae</taxon>
        <taxon>Acidisphaera</taxon>
    </lineage>
</organism>
<gene>
    <name evidence="2" type="ORF">Asru_0220_16</name>
</gene>
<dbReference type="PANTHER" id="PTHR43179">
    <property type="entry name" value="RHAMNOSYLTRANSFERASE WBBL"/>
    <property type="match status" value="1"/>
</dbReference>
<feature type="domain" description="Glycosyltransferase 2-like" evidence="1">
    <location>
        <begin position="360"/>
        <end position="487"/>
    </location>
</feature>
<evidence type="ECO:0000259" key="1">
    <source>
        <dbReference type="Pfam" id="PF00535"/>
    </source>
</evidence>
<dbReference type="SUPFAM" id="SSF53448">
    <property type="entry name" value="Nucleotide-diphospho-sugar transferases"/>
    <property type="match status" value="1"/>
</dbReference>
<dbReference type="Gene3D" id="3.90.550.10">
    <property type="entry name" value="Spore Coat Polysaccharide Biosynthesis Protein SpsA, Chain A"/>
    <property type="match status" value="1"/>
</dbReference>
<sequence>MSVVQPSVVHHMLIDVAADRPSRPMAEVVALDVMQGAAGHDGGVGYVDYFGYLPSCQAWLLVGWSGADRLRRRHAGEAVTIYFEGGRVRGRATCAFFSRPDIAGQGEGVVLLVRSAQRATGRLLSVEIDGGEGPQHFYASESIQHLRDGELTARTRAILQDAWADEGRQGIVNALNRGAYAGVDTVDALTDVFLALDEVIACPPEGVALIGWLLAKPGALDEVRLVCDNRSTPIDFEACVRVERRDVTDAVGRPHGITDAQCGFVVYLPHSVIEGETAYLEVATTGGQVGFMRLPQPRLRGTEAMRRMLGCFTLRYEQLEGAYDRVIGPAIRSINAERLARRPEVRSIAFGTEAIEPRASVIVPLYGRIDFMEYQLALLSGTGAPADVEYIFVLDDPGRTEQTVALAESAAERFGIPFRLLLLEHNVGYAPANNIGLAHARGEFVCFLNSDVFTEDPHWIERLIARLEADSSIGLIGPLLTFEDDTIQHDGMSYEVKRDFGNWLFPFHDNKGWRPSGLGVHRPIAITGACMVLRRSLAEQLGGFDEVYAIGDFEDSDLCLRARALGLDSAVDRDVRMYHLERKSQEAAGHSWRMNLTLYNAWVHQRRWGEALAAAHGLQPVGMPRAKETV</sequence>
<dbReference type="Pfam" id="PF00535">
    <property type="entry name" value="Glycos_transf_2"/>
    <property type="match status" value="1"/>
</dbReference>
<dbReference type="InterPro" id="IPR001173">
    <property type="entry name" value="Glyco_trans_2-like"/>
</dbReference>